<dbReference type="AlphaFoldDB" id="A0A511XKZ6"/>
<proteinExistence type="predicted"/>
<organism evidence="1 2">
    <name type="scientific">Acetobacter oeni</name>
    <dbReference type="NCBI Taxonomy" id="304077"/>
    <lineage>
        <taxon>Bacteria</taxon>
        <taxon>Pseudomonadati</taxon>
        <taxon>Pseudomonadota</taxon>
        <taxon>Alphaproteobacteria</taxon>
        <taxon>Acetobacterales</taxon>
        <taxon>Acetobacteraceae</taxon>
        <taxon>Acetobacter</taxon>
    </lineage>
</organism>
<name>A0A511XKZ6_9PROT</name>
<reference evidence="1 2" key="1">
    <citation type="submission" date="2019-07" db="EMBL/GenBank/DDBJ databases">
        <title>Whole genome shotgun sequence of Acetobacter oeni NBRC 105207.</title>
        <authorList>
            <person name="Hosoyama A."/>
            <person name="Uohara A."/>
            <person name="Ohji S."/>
            <person name="Ichikawa N."/>
        </authorList>
    </citation>
    <scope>NUCLEOTIDE SEQUENCE [LARGE SCALE GENOMIC DNA]</scope>
    <source>
        <strain evidence="1 2">NBRC 105207</strain>
    </source>
</reference>
<comment type="caution">
    <text evidence="1">The sequence shown here is derived from an EMBL/GenBank/DDBJ whole genome shotgun (WGS) entry which is preliminary data.</text>
</comment>
<dbReference type="EMBL" id="BJYG01000023">
    <property type="protein sequence ID" value="GEN63630.1"/>
    <property type="molecule type" value="Genomic_DNA"/>
</dbReference>
<keyword evidence="2" id="KW-1185">Reference proteome</keyword>
<evidence type="ECO:0000313" key="2">
    <source>
        <dbReference type="Proteomes" id="UP000321746"/>
    </source>
</evidence>
<sequence length="72" mass="7824">MEDLFWLLPDYLGSVRVMIAAYFMNDQAFSGEFADWSGPGDSLALAGGAAVSGHEATGFFPLRAAENMRTFQ</sequence>
<dbReference type="RefSeq" id="WP_146888535.1">
    <property type="nucleotide sequence ID" value="NZ_BJYG01000023.1"/>
</dbReference>
<protein>
    <submittedName>
        <fullName evidence="1">Uncharacterized protein</fullName>
    </submittedName>
</protein>
<dbReference type="Proteomes" id="UP000321746">
    <property type="component" value="Unassembled WGS sequence"/>
</dbReference>
<evidence type="ECO:0000313" key="1">
    <source>
        <dbReference type="EMBL" id="GEN63630.1"/>
    </source>
</evidence>
<accession>A0A511XKZ6</accession>
<gene>
    <name evidence="1" type="ORF">AOE01nite_18540</name>
</gene>